<evidence type="ECO:0000256" key="7">
    <source>
        <dbReference type="RuleBase" id="RU364059"/>
    </source>
</evidence>
<evidence type="ECO:0000313" key="10">
    <source>
        <dbReference type="Proteomes" id="UP000789375"/>
    </source>
</evidence>
<dbReference type="InterPro" id="IPR019680">
    <property type="entry name" value="Mediator_Med1"/>
</dbReference>
<evidence type="ECO:0000256" key="2">
    <source>
        <dbReference type="ARBA" id="ARBA00006210"/>
    </source>
</evidence>
<reference evidence="9" key="1">
    <citation type="submission" date="2021-06" db="EMBL/GenBank/DDBJ databases">
        <authorList>
            <person name="Kallberg Y."/>
            <person name="Tangrot J."/>
            <person name="Rosling A."/>
        </authorList>
    </citation>
    <scope>NUCLEOTIDE SEQUENCE</scope>
    <source>
        <strain evidence="9">87-6 pot B 2015</strain>
    </source>
</reference>
<dbReference type="AlphaFoldDB" id="A0A9N9D1N4"/>
<comment type="subcellular location">
    <subcellularLocation>
        <location evidence="1 7">Nucleus</location>
    </subcellularLocation>
</comment>
<dbReference type="GO" id="GO:0045944">
    <property type="term" value="P:positive regulation of transcription by RNA polymerase II"/>
    <property type="evidence" value="ECO:0007669"/>
    <property type="project" value="UniProtKB-ARBA"/>
</dbReference>
<evidence type="ECO:0000256" key="5">
    <source>
        <dbReference type="ARBA" id="ARBA00023163"/>
    </source>
</evidence>
<feature type="domain" description="Mediator complex subunit Med1" evidence="8">
    <location>
        <begin position="182"/>
        <end position="475"/>
    </location>
</feature>
<accession>A0A9N9D1N4</accession>
<comment type="similarity">
    <text evidence="2 7">Belongs to the Mediator complex subunit 1 family.</text>
</comment>
<evidence type="ECO:0000259" key="8">
    <source>
        <dbReference type="Pfam" id="PF10744"/>
    </source>
</evidence>
<dbReference type="Proteomes" id="UP000789375">
    <property type="component" value="Unassembled WGS sequence"/>
</dbReference>
<organism evidence="9 10">
    <name type="scientific">Funneliformis mosseae</name>
    <name type="common">Endomycorrhizal fungus</name>
    <name type="synonym">Glomus mosseae</name>
    <dbReference type="NCBI Taxonomy" id="27381"/>
    <lineage>
        <taxon>Eukaryota</taxon>
        <taxon>Fungi</taxon>
        <taxon>Fungi incertae sedis</taxon>
        <taxon>Mucoromycota</taxon>
        <taxon>Glomeromycotina</taxon>
        <taxon>Glomeromycetes</taxon>
        <taxon>Glomerales</taxon>
        <taxon>Glomeraceae</taxon>
        <taxon>Funneliformis</taxon>
    </lineage>
</organism>
<dbReference type="Pfam" id="PF10744">
    <property type="entry name" value="Med1"/>
    <property type="match status" value="1"/>
</dbReference>
<evidence type="ECO:0000256" key="1">
    <source>
        <dbReference type="ARBA" id="ARBA00004123"/>
    </source>
</evidence>
<evidence type="ECO:0000313" key="9">
    <source>
        <dbReference type="EMBL" id="CAG8619343.1"/>
    </source>
</evidence>
<protein>
    <recommendedName>
        <fullName evidence="7">Mediator of RNA polymerase II transcription subunit 1</fullName>
    </recommendedName>
    <alternativeName>
        <fullName evidence="7">Mediator complex subunit 1</fullName>
    </alternativeName>
</protein>
<comment type="caution">
    <text evidence="9">The sequence shown here is derived from an EMBL/GenBank/DDBJ whole genome shotgun (WGS) entry which is preliminary data.</text>
</comment>
<keyword evidence="4 7" id="KW-0010">Activator</keyword>
<proteinExistence type="inferred from homology"/>
<evidence type="ECO:0000256" key="3">
    <source>
        <dbReference type="ARBA" id="ARBA00023015"/>
    </source>
</evidence>
<dbReference type="GO" id="GO:0016592">
    <property type="term" value="C:mediator complex"/>
    <property type="evidence" value="ECO:0007669"/>
    <property type="project" value="InterPro"/>
</dbReference>
<comment type="function">
    <text evidence="7">Component of the Mediator complex, a coactivator involved in the regulated transcription of nearly all RNA polymerase II-dependent genes. Mediator functions as a bridge to convey information from gene-specific regulatory proteins to the basal RNA polymerase II transcription machinery. Mediator is recruited to promoters by direct interactions with regulatory proteins and serves as a scaffold for the assembly of a functional preinitiation complex with RNA polymerase II and the general transcription factors.</text>
</comment>
<sequence>MTETDSKSIHSLVRDLQSLVKNAQEQWKINFPRQGQADQPQTNIAVPNVVHPLGPVNLSELPTEISQKIAVMRDIITKFKNNTLSGVPQLQHGTESLLKNHINQLKEETERLESLSEVRDNIKICKSLALDACQDNATAFKFIIKQTESFGKQLGLQIIYDIEKHGIDSTLSMSGSIIVLDKNLETLATLDMISKSNTPVDCFLCIKCISNDLKAIYEKESDITIGDIPKILTEGHGIPLFHFERVGPSIAYWAPKYRIIEIDWNIVKDIINQGGTHGSFRYLNRMWITMEKSRDNRVFLPSDRSQYLLDITNEEIDLNYIMQNPFSLFPNGTQLKFLDPTKVASAPVAPIEFVAWLDPPVYVSDNVARAIGNLAGVAVRGFFISSAFQKKDPQALSLEQLLIEGIIPPVNQSSSAQASKIVHQWEKIFSSDNMCNTNARRIDRIPFSHPSQLPGFIKTLRQQLIFNTLYQSCFNSSTYKQITITKKSKYDHDLKENSLDIEAKVHVKVQTDNPPNGLTLSIQLPQKMAKSQTTIHLHITILLPYSQIYVVSHITGFGDISIYNLNDENLSRVLSMCQDIPMTINWILKNLSKPEEKMMIDEVEVSDFDNGFKRGFTKNASKINNSF</sequence>
<keyword evidence="10" id="KW-1185">Reference proteome</keyword>
<name>A0A9N9D1N4_FUNMO</name>
<dbReference type="GO" id="GO:0003712">
    <property type="term" value="F:transcription coregulator activity"/>
    <property type="evidence" value="ECO:0007669"/>
    <property type="project" value="InterPro"/>
</dbReference>
<evidence type="ECO:0000256" key="6">
    <source>
        <dbReference type="ARBA" id="ARBA00023242"/>
    </source>
</evidence>
<keyword evidence="5 7" id="KW-0804">Transcription</keyword>
<keyword evidence="6 7" id="KW-0539">Nucleus</keyword>
<keyword evidence="3 7" id="KW-0805">Transcription regulation</keyword>
<evidence type="ECO:0000256" key="4">
    <source>
        <dbReference type="ARBA" id="ARBA00023159"/>
    </source>
</evidence>
<gene>
    <name evidence="9" type="ORF">FMOSSE_LOCUS9895</name>
</gene>
<dbReference type="EMBL" id="CAJVPP010003049">
    <property type="protein sequence ID" value="CAG8619343.1"/>
    <property type="molecule type" value="Genomic_DNA"/>
</dbReference>